<dbReference type="OrthoDB" id="410267at2759"/>
<feature type="transmembrane region" description="Helical" evidence="5">
    <location>
        <begin position="262"/>
        <end position="293"/>
    </location>
</feature>
<feature type="transmembrane region" description="Helical" evidence="5">
    <location>
        <begin position="115"/>
        <end position="134"/>
    </location>
</feature>
<evidence type="ECO:0000256" key="3">
    <source>
        <dbReference type="ARBA" id="ARBA00022989"/>
    </source>
</evidence>
<dbReference type="Pfam" id="PF07690">
    <property type="entry name" value="MFS_1"/>
    <property type="match status" value="1"/>
</dbReference>
<protein>
    <recommendedName>
        <fullName evidence="8">Nodulin-like domain-containing protein</fullName>
    </recommendedName>
</protein>
<keyword evidence="7" id="KW-1185">Reference proteome</keyword>
<accession>A0A9W4TUC1</accession>
<gene>
    <name evidence="6" type="ORF">CANVERA_P1786</name>
</gene>
<dbReference type="PANTHER" id="PTHR21576:SF166">
    <property type="entry name" value="ADR278WP"/>
    <property type="match status" value="1"/>
</dbReference>
<dbReference type="GO" id="GO:0000329">
    <property type="term" value="C:fungal-type vacuole membrane"/>
    <property type="evidence" value="ECO:0007669"/>
    <property type="project" value="TreeGrafter"/>
</dbReference>
<feature type="transmembrane region" description="Helical" evidence="5">
    <location>
        <begin position="372"/>
        <end position="391"/>
    </location>
</feature>
<evidence type="ECO:0000313" key="6">
    <source>
        <dbReference type="EMBL" id="CAI5757269.1"/>
    </source>
</evidence>
<evidence type="ECO:0008006" key="8">
    <source>
        <dbReference type="Google" id="ProtNLM"/>
    </source>
</evidence>
<feature type="transmembrane region" description="Helical" evidence="5">
    <location>
        <begin position="154"/>
        <end position="174"/>
    </location>
</feature>
<evidence type="ECO:0000313" key="7">
    <source>
        <dbReference type="Proteomes" id="UP001152885"/>
    </source>
</evidence>
<feature type="transmembrane region" description="Helical" evidence="5">
    <location>
        <begin position="411"/>
        <end position="435"/>
    </location>
</feature>
<dbReference type="AlphaFoldDB" id="A0A9W4TUC1"/>
<dbReference type="PANTHER" id="PTHR21576">
    <property type="entry name" value="UNCHARACTERIZED NODULIN-LIKE PROTEIN"/>
    <property type="match status" value="1"/>
</dbReference>
<comment type="caution">
    <text evidence="6">The sequence shown here is derived from an EMBL/GenBank/DDBJ whole genome shotgun (WGS) entry which is preliminary data.</text>
</comment>
<feature type="transmembrane region" description="Helical" evidence="5">
    <location>
        <begin position="181"/>
        <end position="200"/>
    </location>
</feature>
<keyword evidence="4 5" id="KW-0472">Membrane</keyword>
<reference evidence="6" key="1">
    <citation type="submission" date="2022-12" db="EMBL/GenBank/DDBJ databases">
        <authorList>
            <person name="Brejova B."/>
        </authorList>
    </citation>
    <scope>NUCLEOTIDE SEQUENCE</scope>
</reference>
<evidence type="ECO:0000256" key="5">
    <source>
        <dbReference type="SAM" id="Phobius"/>
    </source>
</evidence>
<dbReference type="GO" id="GO:0022857">
    <property type="term" value="F:transmembrane transporter activity"/>
    <property type="evidence" value="ECO:0007669"/>
    <property type="project" value="InterPro"/>
</dbReference>
<dbReference type="Proteomes" id="UP001152885">
    <property type="component" value="Unassembled WGS sequence"/>
</dbReference>
<dbReference type="EMBL" id="CANTUO010000001">
    <property type="protein sequence ID" value="CAI5757269.1"/>
    <property type="molecule type" value="Genomic_DNA"/>
</dbReference>
<evidence type="ECO:0000256" key="2">
    <source>
        <dbReference type="ARBA" id="ARBA00022692"/>
    </source>
</evidence>
<evidence type="ECO:0000256" key="4">
    <source>
        <dbReference type="ARBA" id="ARBA00023136"/>
    </source>
</evidence>
<sequence length="486" mass="54921">MRVLHSYVNYINQYLPVTNHWLILFSSIPVALSTGTLFVYSIYSTQLIDKCDLNTSDSANLSISATLGTAIGAILGGFVTDHYGTQLPMLISCISISIGYYWVYYQYELGKHSNIFALLTAMFLVGIGSVSGYFSALKAVTVNFPNLKSTAQSITIASFAISSLIYSFIFSNWFHSDIPGFLRFLSLSSGIMIFIGFVFIRVDGHLDHEDIIENPNEVTGLLNTPETLLAHVDDLENPHHDIVTDELQNLDLKDTLTHSIFWYHYIIFAIVQGLGQMYIYSIGFILKAIHYYFEHELDQDKIPSLSHLQAIHVSIIAVTSFLGRLSSGPISDFMVYKLNSQRHWVLIIGLSCMFLAHFMYSIDIRLISLEFIHVRIFLVVLSSMIGFAYGFSFTSYPAIVSDIFNMKNYSVIWGTTYSATTLGLILMTKIFGFIYDKNTTSYDKKLKDYVCAKGSGCYNETFYITSSFCLIAIILVFGYIFVHRKR</sequence>
<feature type="transmembrane region" description="Helical" evidence="5">
    <location>
        <begin position="462"/>
        <end position="482"/>
    </location>
</feature>
<dbReference type="Gene3D" id="1.20.1250.20">
    <property type="entry name" value="MFS general substrate transporter like domains"/>
    <property type="match status" value="2"/>
</dbReference>
<keyword evidence="2 5" id="KW-0812">Transmembrane</keyword>
<dbReference type="InterPro" id="IPR036259">
    <property type="entry name" value="MFS_trans_sf"/>
</dbReference>
<name>A0A9W4TUC1_9ASCO</name>
<proteinExistence type="predicted"/>
<feature type="transmembrane region" description="Helical" evidence="5">
    <location>
        <begin position="20"/>
        <end position="40"/>
    </location>
</feature>
<feature type="transmembrane region" description="Helical" evidence="5">
    <location>
        <begin position="61"/>
        <end position="79"/>
    </location>
</feature>
<dbReference type="InterPro" id="IPR011701">
    <property type="entry name" value="MFS"/>
</dbReference>
<organism evidence="6 7">
    <name type="scientific">Candida verbasci</name>
    <dbReference type="NCBI Taxonomy" id="1227364"/>
    <lineage>
        <taxon>Eukaryota</taxon>
        <taxon>Fungi</taxon>
        <taxon>Dikarya</taxon>
        <taxon>Ascomycota</taxon>
        <taxon>Saccharomycotina</taxon>
        <taxon>Pichiomycetes</taxon>
        <taxon>Debaryomycetaceae</taxon>
        <taxon>Candida/Lodderomyces clade</taxon>
        <taxon>Candida</taxon>
    </lineage>
</organism>
<feature type="transmembrane region" description="Helical" evidence="5">
    <location>
        <begin position="85"/>
        <end position="103"/>
    </location>
</feature>
<dbReference type="SUPFAM" id="SSF103473">
    <property type="entry name" value="MFS general substrate transporter"/>
    <property type="match status" value="1"/>
</dbReference>
<evidence type="ECO:0000256" key="1">
    <source>
        <dbReference type="ARBA" id="ARBA00004141"/>
    </source>
</evidence>
<comment type="subcellular location">
    <subcellularLocation>
        <location evidence="1">Membrane</location>
        <topology evidence="1">Multi-pass membrane protein</topology>
    </subcellularLocation>
</comment>
<keyword evidence="3 5" id="KW-1133">Transmembrane helix</keyword>
<feature type="transmembrane region" description="Helical" evidence="5">
    <location>
        <begin position="343"/>
        <end position="360"/>
    </location>
</feature>